<keyword evidence="5" id="KW-1185">Reference proteome</keyword>
<dbReference type="HOGENOM" id="CLU_010194_2_10_0"/>
<dbReference type="InterPro" id="IPR002347">
    <property type="entry name" value="SDR_fam"/>
</dbReference>
<organism evidence="4 5">
    <name type="scientific">Thermobaculum terrenum (strain ATCC BAA-798 / CCMEE 7001 / YNP1)</name>
    <dbReference type="NCBI Taxonomy" id="525904"/>
    <lineage>
        <taxon>Bacteria</taxon>
        <taxon>Bacillati</taxon>
        <taxon>Chloroflexota</taxon>
        <taxon>Chloroflexia</taxon>
        <taxon>Candidatus Thermobaculales</taxon>
        <taxon>Candidatus Thermobaculaceae</taxon>
        <taxon>Thermobaculum</taxon>
    </lineage>
</organism>
<proteinExistence type="inferred from homology"/>
<dbReference type="EMBL" id="CP001825">
    <property type="protein sequence ID" value="ACZ41074.1"/>
    <property type="molecule type" value="Genomic_DNA"/>
</dbReference>
<protein>
    <submittedName>
        <fullName evidence="4">Short-chain dehydrogenase/reductase SDR</fullName>
    </submittedName>
</protein>
<keyword evidence="2" id="KW-0560">Oxidoreductase</keyword>
<dbReference type="PRINTS" id="PR00080">
    <property type="entry name" value="SDRFAMILY"/>
</dbReference>
<evidence type="ECO:0000313" key="4">
    <source>
        <dbReference type="EMBL" id="ACZ41074.1"/>
    </source>
</evidence>
<dbReference type="AlphaFoldDB" id="D1CDR8"/>
<dbReference type="PANTHER" id="PTHR44196">
    <property type="entry name" value="DEHYDROGENASE/REDUCTASE SDR FAMILY MEMBER 7B"/>
    <property type="match status" value="1"/>
</dbReference>
<dbReference type="Pfam" id="PF00106">
    <property type="entry name" value="adh_short"/>
    <property type="match status" value="1"/>
</dbReference>
<dbReference type="CDD" id="cd05233">
    <property type="entry name" value="SDR_c"/>
    <property type="match status" value="1"/>
</dbReference>
<gene>
    <name evidence="4" type="ordered locus">Tter_0152</name>
</gene>
<evidence type="ECO:0000256" key="2">
    <source>
        <dbReference type="ARBA" id="ARBA00023002"/>
    </source>
</evidence>
<dbReference type="OrthoDB" id="9775296at2"/>
<dbReference type="SUPFAM" id="SSF51735">
    <property type="entry name" value="NAD(P)-binding Rossmann-fold domains"/>
    <property type="match status" value="1"/>
</dbReference>
<comment type="similarity">
    <text evidence="1 3">Belongs to the short-chain dehydrogenases/reductases (SDR) family.</text>
</comment>
<dbReference type="PRINTS" id="PR00081">
    <property type="entry name" value="GDHRDH"/>
</dbReference>
<accession>D1CDR8</accession>
<dbReference type="KEGG" id="ttr:Tter_0152"/>
<dbReference type="Proteomes" id="UP000000323">
    <property type="component" value="Chromosome 1"/>
</dbReference>
<dbReference type="InterPro" id="IPR036291">
    <property type="entry name" value="NAD(P)-bd_dom_sf"/>
</dbReference>
<name>D1CDR8_THET1</name>
<dbReference type="GO" id="GO:0016491">
    <property type="term" value="F:oxidoreductase activity"/>
    <property type="evidence" value="ECO:0007669"/>
    <property type="project" value="UniProtKB-KW"/>
</dbReference>
<dbReference type="Gene3D" id="3.40.50.720">
    <property type="entry name" value="NAD(P)-binding Rossmann-like Domain"/>
    <property type="match status" value="1"/>
</dbReference>
<dbReference type="GO" id="GO:0016020">
    <property type="term" value="C:membrane"/>
    <property type="evidence" value="ECO:0007669"/>
    <property type="project" value="TreeGrafter"/>
</dbReference>
<evidence type="ECO:0000256" key="3">
    <source>
        <dbReference type="RuleBase" id="RU000363"/>
    </source>
</evidence>
<dbReference type="STRING" id="525904.Tter_0152"/>
<dbReference type="RefSeq" id="WP_012874109.1">
    <property type="nucleotide sequence ID" value="NC_013525.1"/>
</dbReference>
<dbReference type="eggNOG" id="COG4221">
    <property type="taxonomic scope" value="Bacteria"/>
</dbReference>
<dbReference type="PANTHER" id="PTHR44196:SF1">
    <property type="entry name" value="DEHYDROGENASE_REDUCTASE SDR FAMILY MEMBER 7B"/>
    <property type="match status" value="1"/>
</dbReference>
<evidence type="ECO:0000256" key="1">
    <source>
        <dbReference type="ARBA" id="ARBA00006484"/>
    </source>
</evidence>
<sequence length="247" mass="26774">MNTDRTHIRTVIITGAGSGLGEATACTFAQDGFNVACLDINEQAAQNVANRLNENGAKAIAIRCDVSKEDDVFSAVQKTFDTFQRIDVVVNCAAVDHTLSVSDMTIAQWDQVISVNLRGPFLIAKAVLPIMKSQKYGHIVNIASTAATRAWANAAAYHASKWGLRGFSRALGVEGRPDNIRVTNVIPGGMKTHFFDRFVEQGIPMPDPANLQDPANVAKVILFAVNMPEESCMQEVIVTPLTETSWP</sequence>
<reference evidence="5" key="1">
    <citation type="journal article" date="2010" name="Stand. Genomic Sci.">
        <title>Complete genome sequence of 'Thermobaculum terrenum' type strain (YNP1).</title>
        <authorList>
            <person name="Kiss H."/>
            <person name="Cleland D."/>
            <person name="Lapidus A."/>
            <person name="Lucas S."/>
            <person name="Glavina Del Rio T."/>
            <person name="Nolan M."/>
            <person name="Tice H."/>
            <person name="Han C."/>
            <person name="Goodwin L."/>
            <person name="Pitluck S."/>
            <person name="Liolios K."/>
            <person name="Ivanova N."/>
            <person name="Mavromatis K."/>
            <person name="Ovchinnikova G."/>
            <person name="Pati A."/>
            <person name="Chen A."/>
            <person name="Palaniappan K."/>
            <person name="Land M."/>
            <person name="Hauser L."/>
            <person name="Chang Y."/>
            <person name="Jeffries C."/>
            <person name="Lu M."/>
            <person name="Brettin T."/>
            <person name="Detter J."/>
            <person name="Goker M."/>
            <person name="Tindall B."/>
            <person name="Beck B."/>
            <person name="McDermott T."/>
            <person name="Woyke T."/>
            <person name="Bristow J."/>
            <person name="Eisen J."/>
            <person name="Markowitz V."/>
            <person name="Hugenholtz P."/>
            <person name="Kyrpides N."/>
            <person name="Klenk H."/>
            <person name="Cheng J."/>
        </authorList>
    </citation>
    <scope>NUCLEOTIDE SEQUENCE [LARGE SCALE GENOMIC DNA]</scope>
    <source>
        <strain evidence="5">ATCC BAA-798 / YNP1</strain>
    </source>
</reference>
<evidence type="ECO:0000313" key="5">
    <source>
        <dbReference type="Proteomes" id="UP000000323"/>
    </source>
</evidence>
<dbReference type="FunFam" id="3.40.50.720:FF:000084">
    <property type="entry name" value="Short-chain dehydrogenase reductase"/>
    <property type="match status" value="1"/>
</dbReference>